<dbReference type="InParanoid" id="A0A804RH88"/>
<dbReference type="AlphaFoldDB" id="A0A804RH88"/>
<proteinExistence type="predicted"/>
<evidence type="ECO:0000256" key="1">
    <source>
        <dbReference type="SAM" id="MobiDB-lite"/>
    </source>
</evidence>
<accession>A0A804RH88</accession>
<protein>
    <submittedName>
        <fullName evidence="2">Uncharacterized protein</fullName>
    </submittedName>
</protein>
<organism evidence="2 3">
    <name type="scientific">Zea mays</name>
    <name type="common">Maize</name>
    <dbReference type="NCBI Taxonomy" id="4577"/>
    <lineage>
        <taxon>Eukaryota</taxon>
        <taxon>Viridiplantae</taxon>
        <taxon>Streptophyta</taxon>
        <taxon>Embryophyta</taxon>
        <taxon>Tracheophyta</taxon>
        <taxon>Spermatophyta</taxon>
        <taxon>Magnoliopsida</taxon>
        <taxon>Liliopsida</taxon>
        <taxon>Poales</taxon>
        <taxon>Poaceae</taxon>
        <taxon>PACMAD clade</taxon>
        <taxon>Panicoideae</taxon>
        <taxon>Andropogonodae</taxon>
        <taxon>Andropogoneae</taxon>
        <taxon>Tripsacinae</taxon>
        <taxon>Zea</taxon>
    </lineage>
</organism>
<reference evidence="2" key="2">
    <citation type="submission" date="2019-07" db="EMBL/GenBank/DDBJ databases">
        <authorList>
            <person name="Seetharam A."/>
            <person name="Woodhouse M."/>
            <person name="Cannon E."/>
        </authorList>
    </citation>
    <scope>NUCLEOTIDE SEQUENCE [LARGE SCALE GENOMIC DNA]</scope>
    <source>
        <strain evidence="2">cv. B73</strain>
    </source>
</reference>
<dbReference type="Proteomes" id="UP000007305">
    <property type="component" value="Chromosome 10"/>
</dbReference>
<dbReference type="Gramene" id="Zm00001eb426910_T001">
    <property type="protein sequence ID" value="Zm00001eb426910_P001"/>
    <property type="gene ID" value="Zm00001eb426910"/>
</dbReference>
<name>A0A804RH88_MAIZE</name>
<feature type="compositionally biased region" description="Polar residues" evidence="1">
    <location>
        <begin position="45"/>
        <end position="57"/>
    </location>
</feature>
<sequence>MHSLASSELARESRRLGGAAAPHSETGPTESTALPVAAARRETEPCSSSSKLFTTMPSTASSNSRSSRWRSSGMEEDGWKWIGSCLLANLNSNGGRAGRSKSSSGDPTASCGLCVLRYSQHSRANAQKPWKMKQGAPSSRATPCAHVWHIPATTQLGRGCAAVAVGRRRQCRATASPNRAVATKKLGTRSGEGMWSVLSQPSGRPASAPGNGIAVTVTPAEPCPARSTRLWTSCELEGVVMIVTAAPCAARRQPMSTMGIMWLVAGHGMTTKWGFGHRVASISYVVPVTLTRMQELCTGLWYLPV</sequence>
<reference evidence="2" key="3">
    <citation type="submission" date="2021-05" db="UniProtKB">
        <authorList>
            <consortium name="EnsemblPlants"/>
        </authorList>
    </citation>
    <scope>IDENTIFICATION</scope>
    <source>
        <strain evidence="2">cv. B73</strain>
    </source>
</reference>
<feature type="compositionally biased region" description="Low complexity" evidence="1">
    <location>
        <begin position="58"/>
        <end position="71"/>
    </location>
</feature>
<feature type="region of interest" description="Disordered" evidence="1">
    <location>
        <begin position="1"/>
        <end position="71"/>
    </location>
</feature>
<reference evidence="3" key="1">
    <citation type="journal article" date="2009" name="Science">
        <title>The B73 maize genome: complexity, diversity, and dynamics.</title>
        <authorList>
            <person name="Schnable P.S."/>
            <person name="Ware D."/>
            <person name="Fulton R.S."/>
            <person name="Stein J.C."/>
            <person name="Wei F."/>
            <person name="Pasternak S."/>
            <person name="Liang C."/>
            <person name="Zhang J."/>
            <person name="Fulton L."/>
            <person name="Graves T.A."/>
            <person name="Minx P."/>
            <person name="Reily A.D."/>
            <person name="Courtney L."/>
            <person name="Kruchowski S.S."/>
            <person name="Tomlinson C."/>
            <person name="Strong C."/>
            <person name="Delehaunty K."/>
            <person name="Fronick C."/>
            <person name="Courtney B."/>
            <person name="Rock S.M."/>
            <person name="Belter E."/>
            <person name="Du F."/>
            <person name="Kim K."/>
            <person name="Abbott R.M."/>
            <person name="Cotton M."/>
            <person name="Levy A."/>
            <person name="Marchetto P."/>
            <person name="Ochoa K."/>
            <person name="Jackson S.M."/>
            <person name="Gillam B."/>
            <person name="Chen W."/>
            <person name="Yan L."/>
            <person name="Higginbotham J."/>
            <person name="Cardenas M."/>
            <person name="Waligorski J."/>
            <person name="Applebaum E."/>
            <person name="Phelps L."/>
            <person name="Falcone J."/>
            <person name="Kanchi K."/>
            <person name="Thane T."/>
            <person name="Scimone A."/>
            <person name="Thane N."/>
            <person name="Henke J."/>
            <person name="Wang T."/>
            <person name="Ruppert J."/>
            <person name="Shah N."/>
            <person name="Rotter K."/>
            <person name="Hodges J."/>
            <person name="Ingenthron E."/>
            <person name="Cordes M."/>
            <person name="Kohlberg S."/>
            <person name="Sgro J."/>
            <person name="Delgado B."/>
            <person name="Mead K."/>
            <person name="Chinwalla A."/>
            <person name="Leonard S."/>
            <person name="Crouse K."/>
            <person name="Collura K."/>
            <person name="Kudrna D."/>
            <person name="Currie J."/>
            <person name="He R."/>
            <person name="Angelova A."/>
            <person name="Rajasekar S."/>
            <person name="Mueller T."/>
            <person name="Lomeli R."/>
            <person name="Scara G."/>
            <person name="Ko A."/>
            <person name="Delaney K."/>
            <person name="Wissotski M."/>
            <person name="Lopez G."/>
            <person name="Campos D."/>
            <person name="Braidotti M."/>
            <person name="Ashley E."/>
            <person name="Golser W."/>
            <person name="Kim H."/>
            <person name="Lee S."/>
            <person name="Lin J."/>
            <person name="Dujmic Z."/>
            <person name="Kim W."/>
            <person name="Talag J."/>
            <person name="Zuccolo A."/>
            <person name="Fan C."/>
            <person name="Sebastian A."/>
            <person name="Kramer M."/>
            <person name="Spiegel L."/>
            <person name="Nascimento L."/>
            <person name="Zutavern T."/>
            <person name="Miller B."/>
            <person name="Ambroise C."/>
            <person name="Muller S."/>
            <person name="Spooner W."/>
            <person name="Narechania A."/>
            <person name="Ren L."/>
            <person name="Wei S."/>
            <person name="Kumari S."/>
            <person name="Faga B."/>
            <person name="Levy M.J."/>
            <person name="McMahan L."/>
            <person name="Van Buren P."/>
            <person name="Vaughn M.W."/>
            <person name="Ying K."/>
            <person name="Yeh C.-T."/>
            <person name="Emrich S.J."/>
            <person name="Jia Y."/>
            <person name="Kalyanaraman A."/>
            <person name="Hsia A.-P."/>
            <person name="Barbazuk W.B."/>
            <person name="Baucom R.S."/>
            <person name="Brutnell T.P."/>
            <person name="Carpita N.C."/>
            <person name="Chaparro C."/>
            <person name="Chia J.-M."/>
            <person name="Deragon J.-M."/>
            <person name="Estill J.C."/>
            <person name="Fu Y."/>
            <person name="Jeddeloh J.A."/>
            <person name="Han Y."/>
            <person name="Lee H."/>
            <person name="Li P."/>
            <person name="Lisch D.R."/>
            <person name="Liu S."/>
            <person name="Liu Z."/>
            <person name="Nagel D.H."/>
            <person name="McCann M.C."/>
            <person name="SanMiguel P."/>
            <person name="Myers A.M."/>
            <person name="Nettleton D."/>
            <person name="Nguyen J."/>
            <person name="Penning B.W."/>
            <person name="Ponnala L."/>
            <person name="Schneider K.L."/>
            <person name="Schwartz D.C."/>
            <person name="Sharma A."/>
            <person name="Soderlund C."/>
            <person name="Springer N.M."/>
            <person name="Sun Q."/>
            <person name="Wang H."/>
            <person name="Waterman M."/>
            <person name="Westerman R."/>
            <person name="Wolfgruber T.K."/>
            <person name="Yang L."/>
            <person name="Yu Y."/>
            <person name="Zhang L."/>
            <person name="Zhou S."/>
            <person name="Zhu Q."/>
            <person name="Bennetzen J.L."/>
            <person name="Dawe R.K."/>
            <person name="Jiang J."/>
            <person name="Jiang N."/>
            <person name="Presting G.G."/>
            <person name="Wessler S.R."/>
            <person name="Aluru S."/>
            <person name="Martienssen R.A."/>
            <person name="Clifton S.W."/>
            <person name="McCombie W.R."/>
            <person name="Wing R.A."/>
            <person name="Wilson R.K."/>
        </authorList>
    </citation>
    <scope>NUCLEOTIDE SEQUENCE [LARGE SCALE GENOMIC DNA]</scope>
    <source>
        <strain evidence="3">cv. B73</strain>
    </source>
</reference>
<evidence type="ECO:0000313" key="2">
    <source>
        <dbReference type="EnsemblPlants" id="Zm00001eb426910_P001"/>
    </source>
</evidence>
<evidence type="ECO:0000313" key="3">
    <source>
        <dbReference type="Proteomes" id="UP000007305"/>
    </source>
</evidence>
<keyword evidence="3" id="KW-1185">Reference proteome</keyword>
<dbReference type="EnsemblPlants" id="Zm00001eb426910_T001">
    <property type="protein sequence ID" value="Zm00001eb426910_P001"/>
    <property type="gene ID" value="Zm00001eb426910"/>
</dbReference>